<proteinExistence type="predicted"/>
<accession>A0A1Q2YG31</accession>
<protein>
    <submittedName>
        <fullName evidence="2">Uncharacterized protein</fullName>
    </submittedName>
</protein>
<evidence type="ECO:0000256" key="1">
    <source>
        <dbReference type="SAM" id="MobiDB-lite"/>
    </source>
</evidence>
<dbReference type="EMBL" id="BDGI01000070">
    <property type="protein sequence ID" value="GAV28499.1"/>
    <property type="molecule type" value="Genomic_DNA"/>
</dbReference>
<organism evidence="2 3">
    <name type="scientific">Pichia membranifaciens</name>
    <dbReference type="NCBI Taxonomy" id="4926"/>
    <lineage>
        <taxon>Eukaryota</taxon>
        <taxon>Fungi</taxon>
        <taxon>Dikarya</taxon>
        <taxon>Ascomycota</taxon>
        <taxon>Saccharomycotina</taxon>
        <taxon>Pichiomycetes</taxon>
        <taxon>Pichiales</taxon>
        <taxon>Pichiaceae</taxon>
        <taxon>Pichia</taxon>
    </lineage>
</organism>
<dbReference type="OrthoDB" id="2162994at2759"/>
<gene>
    <name evidence="2" type="ORF">PMKS-001970</name>
</gene>
<name>A0A1Q2YG31_9ASCO</name>
<dbReference type="Proteomes" id="UP000186136">
    <property type="component" value="Unassembled WGS sequence"/>
</dbReference>
<dbReference type="AlphaFoldDB" id="A0A1Q2YG31"/>
<feature type="region of interest" description="Disordered" evidence="1">
    <location>
        <begin position="264"/>
        <end position="288"/>
    </location>
</feature>
<sequence>MPSRKSQGNEYAYLYADTCYPFNIAGSAIGRSEGNLRLKTWREACDEKVRHEYNKALKDYNAFSANMTEAARNRIDKTLINPPVLFDEKVFPSAAKISRAAYGQLAYPFVSPIDNSEEKAEYEARLLLGLRSHEITRPKNDYPLKHSSSVQLPPISEILKFTPFDKSTVHPSGLSTLEISQYQNSKFPGIVFNSASKEFYNGREIKKNLPIPRVNPAGSAKRERDWRRKRKIFLAGRRQGGCWKCRRGASGAEERVEQQTAVFTEQTAGANKRGFEPECSNRLPPRSR</sequence>
<evidence type="ECO:0000313" key="2">
    <source>
        <dbReference type="EMBL" id="GAV28499.1"/>
    </source>
</evidence>
<comment type="caution">
    <text evidence="2">The sequence shown here is derived from an EMBL/GenBank/DDBJ whole genome shotgun (WGS) entry which is preliminary data.</text>
</comment>
<keyword evidence="3" id="KW-1185">Reference proteome</keyword>
<evidence type="ECO:0000313" key="3">
    <source>
        <dbReference type="Proteomes" id="UP000186136"/>
    </source>
</evidence>
<reference evidence="2 3" key="1">
    <citation type="submission" date="2016-08" db="EMBL/GenBank/DDBJ databases">
        <title>Whole genome shotgun sequence of Pichia membranifaciens KS47-1.</title>
        <authorList>
            <person name="Konishi M."/>
            <person name="Ishida M."/>
            <person name="Arakawa T."/>
            <person name="Kato Y."/>
            <person name="Horiuchi J."/>
        </authorList>
    </citation>
    <scope>NUCLEOTIDE SEQUENCE [LARGE SCALE GENOMIC DNA]</scope>
    <source>
        <strain evidence="2 3">KS47-1</strain>
    </source>
</reference>